<evidence type="ECO:0000313" key="2">
    <source>
        <dbReference type="EMBL" id="KAF1946560.1"/>
    </source>
</evidence>
<proteinExistence type="predicted"/>
<evidence type="ECO:0000259" key="1">
    <source>
        <dbReference type="Pfam" id="PF06985"/>
    </source>
</evidence>
<sequence length="212" mass="23896">MRGPWDFSFQSYFIQSSDYPYFHFILDNLRFRVLPKNSIDYLLLKKWIAYCTTHHGNTCSYQGETSALWIKGRSDLKLIDCMTLEIVTAPPDVQYVALSYVWGRSSTSTTSNVSLQVKSSGIGFSSLPETIKDAISVTLELGFKYLWCDKYCFDQQSDPHQLQIELLEMAMTYTAASLTIVAAAEYDSFYGLPGVGKRGRATPPTIKLNGTT</sequence>
<reference evidence="2" key="1">
    <citation type="journal article" date="2020" name="Stud. Mycol.">
        <title>101 Dothideomycetes genomes: a test case for predicting lifestyles and emergence of pathogens.</title>
        <authorList>
            <person name="Haridas S."/>
            <person name="Albert R."/>
            <person name="Binder M."/>
            <person name="Bloem J."/>
            <person name="Labutti K."/>
            <person name="Salamov A."/>
            <person name="Andreopoulos B."/>
            <person name="Baker S."/>
            <person name="Barry K."/>
            <person name="Bills G."/>
            <person name="Bluhm B."/>
            <person name="Cannon C."/>
            <person name="Castanera R."/>
            <person name="Culley D."/>
            <person name="Daum C."/>
            <person name="Ezra D."/>
            <person name="Gonzalez J."/>
            <person name="Henrissat B."/>
            <person name="Kuo A."/>
            <person name="Liang C."/>
            <person name="Lipzen A."/>
            <person name="Lutzoni F."/>
            <person name="Magnuson J."/>
            <person name="Mondo S."/>
            <person name="Nolan M."/>
            <person name="Ohm R."/>
            <person name="Pangilinan J."/>
            <person name="Park H.-J."/>
            <person name="Ramirez L."/>
            <person name="Alfaro M."/>
            <person name="Sun H."/>
            <person name="Tritt A."/>
            <person name="Yoshinaga Y."/>
            <person name="Zwiers L.-H."/>
            <person name="Turgeon B."/>
            <person name="Goodwin S."/>
            <person name="Spatafora J."/>
            <person name="Crous P."/>
            <person name="Grigoriev I."/>
        </authorList>
    </citation>
    <scope>NUCLEOTIDE SEQUENCE</scope>
    <source>
        <strain evidence="2">CBS 161.51</strain>
    </source>
</reference>
<keyword evidence="3" id="KW-1185">Reference proteome</keyword>
<organism evidence="2 3">
    <name type="scientific">Clathrospora elynae</name>
    <dbReference type="NCBI Taxonomy" id="706981"/>
    <lineage>
        <taxon>Eukaryota</taxon>
        <taxon>Fungi</taxon>
        <taxon>Dikarya</taxon>
        <taxon>Ascomycota</taxon>
        <taxon>Pezizomycotina</taxon>
        <taxon>Dothideomycetes</taxon>
        <taxon>Pleosporomycetidae</taxon>
        <taxon>Pleosporales</taxon>
        <taxon>Diademaceae</taxon>
        <taxon>Clathrospora</taxon>
    </lineage>
</organism>
<dbReference type="PANTHER" id="PTHR33112:SF1">
    <property type="entry name" value="HETEROKARYON INCOMPATIBILITY DOMAIN-CONTAINING PROTEIN"/>
    <property type="match status" value="1"/>
</dbReference>
<dbReference type="EMBL" id="ML976002">
    <property type="protein sequence ID" value="KAF1946560.1"/>
    <property type="molecule type" value="Genomic_DNA"/>
</dbReference>
<dbReference type="OrthoDB" id="5428863at2759"/>
<protein>
    <recommendedName>
        <fullName evidence="1">Heterokaryon incompatibility domain-containing protein</fullName>
    </recommendedName>
</protein>
<accession>A0A6A5T329</accession>
<dbReference type="AlphaFoldDB" id="A0A6A5T329"/>
<dbReference type="PANTHER" id="PTHR33112">
    <property type="entry name" value="DOMAIN PROTEIN, PUTATIVE-RELATED"/>
    <property type="match status" value="1"/>
</dbReference>
<dbReference type="Pfam" id="PF06985">
    <property type="entry name" value="HET"/>
    <property type="match status" value="1"/>
</dbReference>
<dbReference type="InterPro" id="IPR010730">
    <property type="entry name" value="HET"/>
</dbReference>
<feature type="domain" description="Heterokaryon incompatibility" evidence="1">
    <location>
        <begin position="95"/>
        <end position="203"/>
    </location>
</feature>
<evidence type="ECO:0000313" key="3">
    <source>
        <dbReference type="Proteomes" id="UP000800038"/>
    </source>
</evidence>
<name>A0A6A5T329_9PLEO</name>
<gene>
    <name evidence="2" type="ORF">EJ02DRAFT_335799</name>
</gene>
<dbReference type="Proteomes" id="UP000800038">
    <property type="component" value="Unassembled WGS sequence"/>
</dbReference>